<dbReference type="OrthoDB" id="3599143at2759"/>
<organism evidence="3 4">
    <name type="scientific">Polytolypa hystricis (strain UAMH7299)</name>
    <dbReference type="NCBI Taxonomy" id="1447883"/>
    <lineage>
        <taxon>Eukaryota</taxon>
        <taxon>Fungi</taxon>
        <taxon>Dikarya</taxon>
        <taxon>Ascomycota</taxon>
        <taxon>Pezizomycotina</taxon>
        <taxon>Eurotiomycetes</taxon>
        <taxon>Eurotiomycetidae</taxon>
        <taxon>Onygenales</taxon>
        <taxon>Onygenales incertae sedis</taxon>
        <taxon>Polytolypa</taxon>
    </lineage>
</organism>
<keyword evidence="1" id="KW-0812">Transmembrane</keyword>
<feature type="transmembrane region" description="Helical" evidence="1">
    <location>
        <begin position="319"/>
        <end position="339"/>
    </location>
</feature>
<comment type="caution">
    <text evidence="3">The sequence shown here is derived from an EMBL/GenBank/DDBJ whole genome shotgun (WGS) entry which is preliminary data.</text>
</comment>
<dbReference type="SUPFAM" id="SSF89372">
    <property type="entry name" value="Fucose-specific lectin"/>
    <property type="match status" value="1"/>
</dbReference>
<feature type="chain" id="PRO_5012902844" description="Fucose-specific lectin" evidence="2">
    <location>
        <begin position="25"/>
        <end position="366"/>
    </location>
</feature>
<keyword evidence="1" id="KW-0472">Membrane</keyword>
<keyword evidence="2" id="KW-0732">Signal</keyword>
<sequence>MAALSTTVVLFLTLFLHFIPLARSAKKPIVPSNNQIVVKRRDPGAKTVGINGAIRPRENSPLASHYTKSRKFPGADSLVVWYLDEDNQIIKCSCRYQDGEYLDYFTNGTGFRSASGLAAVQVGLYDARRFYIDEDDYVIEQTQSDATRLGPKTVRGSSVSAAVPINSTDIHLFFVAEDMSLSSLTWNGTRWSKARPVIENFASDPAMTFAAAAWPDPLIIRAFYIDEHGSASEWTIREGGSRANAINTVLEKVDALNAGQPVAVWRSAADTGRYVEYFYAASKGRINYVARRNPDEGPFQVPAVEYEVAPPPKGPDTTAIVSAVAGVLGVIVAVLVALLKKEQVKRWWRACTTGSRSNPQRQQLLR</sequence>
<feature type="signal peptide" evidence="2">
    <location>
        <begin position="1"/>
        <end position="24"/>
    </location>
</feature>
<dbReference type="EMBL" id="PDNA01000102">
    <property type="protein sequence ID" value="PGH13629.1"/>
    <property type="molecule type" value="Genomic_DNA"/>
</dbReference>
<keyword evidence="4" id="KW-1185">Reference proteome</keyword>
<proteinExistence type="predicted"/>
<dbReference type="Gene3D" id="2.120.10.70">
    <property type="entry name" value="Fucose-specific lectin"/>
    <property type="match status" value="1"/>
</dbReference>
<evidence type="ECO:0000256" key="2">
    <source>
        <dbReference type="SAM" id="SignalP"/>
    </source>
</evidence>
<dbReference type="Proteomes" id="UP000224634">
    <property type="component" value="Unassembled WGS sequence"/>
</dbReference>
<keyword evidence="1" id="KW-1133">Transmembrane helix</keyword>
<evidence type="ECO:0000313" key="4">
    <source>
        <dbReference type="Proteomes" id="UP000224634"/>
    </source>
</evidence>
<gene>
    <name evidence="3" type="ORF">AJ80_06261</name>
</gene>
<dbReference type="AlphaFoldDB" id="A0A2B7XXH0"/>
<reference evidence="3 4" key="1">
    <citation type="submission" date="2017-10" db="EMBL/GenBank/DDBJ databases">
        <title>Comparative genomics in systemic dimorphic fungi from Ajellomycetaceae.</title>
        <authorList>
            <person name="Munoz J.F."/>
            <person name="Mcewen J.G."/>
            <person name="Clay O.K."/>
            <person name="Cuomo C.A."/>
        </authorList>
    </citation>
    <scope>NUCLEOTIDE SEQUENCE [LARGE SCALE GENOMIC DNA]</scope>
    <source>
        <strain evidence="3 4">UAMH7299</strain>
    </source>
</reference>
<evidence type="ECO:0008006" key="5">
    <source>
        <dbReference type="Google" id="ProtNLM"/>
    </source>
</evidence>
<evidence type="ECO:0000313" key="3">
    <source>
        <dbReference type="EMBL" id="PGH13629.1"/>
    </source>
</evidence>
<accession>A0A2B7XXH0</accession>
<name>A0A2B7XXH0_POLH7</name>
<evidence type="ECO:0000256" key="1">
    <source>
        <dbReference type="SAM" id="Phobius"/>
    </source>
</evidence>
<protein>
    <recommendedName>
        <fullName evidence="5">Fucose-specific lectin</fullName>
    </recommendedName>
</protein>